<dbReference type="InterPro" id="IPR011251">
    <property type="entry name" value="Luciferase-like_dom"/>
</dbReference>
<evidence type="ECO:0000313" key="7">
    <source>
        <dbReference type="Proteomes" id="UP000317893"/>
    </source>
</evidence>
<proteinExistence type="predicted"/>
<accession>A0A542DWR7</accession>
<dbReference type="AlphaFoldDB" id="A0A542DWR7"/>
<dbReference type="RefSeq" id="WP_141846617.1">
    <property type="nucleotide sequence ID" value="NZ_BAAAPR010000006.1"/>
</dbReference>
<dbReference type="PANTHER" id="PTHR42847:SF4">
    <property type="entry name" value="ALKANESULFONATE MONOOXYGENASE-RELATED"/>
    <property type="match status" value="1"/>
</dbReference>
<dbReference type="GO" id="GO:0008726">
    <property type="term" value="F:alkanesulfonate monooxygenase activity"/>
    <property type="evidence" value="ECO:0007669"/>
    <property type="project" value="TreeGrafter"/>
</dbReference>
<gene>
    <name evidence="6" type="ORF">FB458_0586</name>
</gene>
<reference evidence="6 7" key="1">
    <citation type="submission" date="2019-06" db="EMBL/GenBank/DDBJ databases">
        <title>Sequencing the genomes of 1000 actinobacteria strains.</title>
        <authorList>
            <person name="Klenk H.-P."/>
        </authorList>
    </citation>
    <scope>NUCLEOTIDE SEQUENCE [LARGE SCALE GENOMIC DNA]</scope>
    <source>
        <strain evidence="6 7">DSM 18607</strain>
    </source>
</reference>
<keyword evidence="3" id="KW-0560">Oxidoreductase</keyword>
<dbReference type="InterPro" id="IPR050172">
    <property type="entry name" value="SsuD_RutA_monooxygenase"/>
</dbReference>
<name>A0A542DWR7_9MICO</name>
<keyword evidence="4 6" id="KW-0503">Monooxygenase</keyword>
<evidence type="ECO:0000256" key="3">
    <source>
        <dbReference type="ARBA" id="ARBA00023002"/>
    </source>
</evidence>
<keyword evidence="1" id="KW-0285">Flavoprotein</keyword>
<keyword evidence="2" id="KW-0288">FMN</keyword>
<dbReference type="EMBL" id="VFMN01000001">
    <property type="protein sequence ID" value="TQJ07523.1"/>
    <property type="molecule type" value="Genomic_DNA"/>
</dbReference>
<dbReference type="PANTHER" id="PTHR42847">
    <property type="entry name" value="ALKANESULFONATE MONOOXYGENASE"/>
    <property type="match status" value="1"/>
</dbReference>
<organism evidence="6 7">
    <name type="scientific">Lapillicoccus jejuensis</name>
    <dbReference type="NCBI Taxonomy" id="402171"/>
    <lineage>
        <taxon>Bacteria</taxon>
        <taxon>Bacillati</taxon>
        <taxon>Actinomycetota</taxon>
        <taxon>Actinomycetes</taxon>
        <taxon>Micrococcales</taxon>
        <taxon>Intrasporangiaceae</taxon>
        <taxon>Lapillicoccus</taxon>
    </lineage>
</organism>
<dbReference type="Gene3D" id="3.20.20.30">
    <property type="entry name" value="Luciferase-like domain"/>
    <property type="match status" value="1"/>
</dbReference>
<evidence type="ECO:0000259" key="5">
    <source>
        <dbReference type="Pfam" id="PF00296"/>
    </source>
</evidence>
<feature type="domain" description="Luciferase-like" evidence="5">
    <location>
        <begin position="15"/>
        <end position="169"/>
    </location>
</feature>
<dbReference type="Pfam" id="PF00296">
    <property type="entry name" value="Bac_luciferase"/>
    <property type="match status" value="1"/>
</dbReference>
<keyword evidence="7" id="KW-1185">Reference proteome</keyword>
<sequence>MVLRHAFVVPMTTERELVELAVLGEEHGWDMVLSWEAVLRHDAWVALGAAALSTSRIRLGTMLTPASRWRPWDLARVVGSVDRLSAGRVTLGVGLGAPNGNWLAFEPDEGRAQRARLVDEVLEVYRGLLTAGSRGDYTHEGERYAVRPVTDIPPLDPVQRPHPPVWVVGALVPGRDRQRSLERAARWQGVVPAVVTPGQEDGSTPLTPSLLRDLLGRVRAERERLGLPWEGYDVVVEGDSHGGFGDIRGPAAPWEDAGATWWVESWWDLPPGPEGLAELRRRVRLGPRR</sequence>
<evidence type="ECO:0000313" key="6">
    <source>
        <dbReference type="EMBL" id="TQJ07523.1"/>
    </source>
</evidence>
<comment type="caution">
    <text evidence="6">The sequence shown here is derived from an EMBL/GenBank/DDBJ whole genome shotgun (WGS) entry which is preliminary data.</text>
</comment>
<evidence type="ECO:0000256" key="4">
    <source>
        <dbReference type="ARBA" id="ARBA00023033"/>
    </source>
</evidence>
<evidence type="ECO:0000256" key="1">
    <source>
        <dbReference type="ARBA" id="ARBA00022630"/>
    </source>
</evidence>
<dbReference type="SUPFAM" id="SSF51679">
    <property type="entry name" value="Bacterial luciferase-like"/>
    <property type="match status" value="1"/>
</dbReference>
<dbReference type="GO" id="GO:0046306">
    <property type="term" value="P:alkanesulfonate catabolic process"/>
    <property type="evidence" value="ECO:0007669"/>
    <property type="project" value="TreeGrafter"/>
</dbReference>
<dbReference type="InterPro" id="IPR036661">
    <property type="entry name" value="Luciferase-like_sf"/>
</dbReference>
<protein>
    <submittedName>
        <fullName evidence="6">Luciferase-like monooxygenase</fullName>
    </submittedName>
</protein>
<evidence type="ECO:0000256" key="2">
    <source>
        <dbReference type="ARBA" id="ARBA00022643"/>
    </source>
</evidence>
<dbReference type="OrthoDB" id="5175259at2"/>
<dbReference type="Proteomes" id="UP000317893">
    <property type="component" value="Unassembled WGS sequence"/>
</dbReference>